<feature type="transmembrane region" description="Helical" evidence="1">
    <location>
        <begin position="47"/>
        <end position="67"/>
    </location>
</feature>
<accession>A0A4R0ITY2</accession>
<name>A0A4R0ITY2_9ACTN</name>
<dbReference type="InterPro" id="IPR037185">
    <property type="entry name" value="EmrE-like"/>
</dbReference>
<evidence type="ECO:0000256" key="1">
    <source>
        <dbReference type="SAM" id="Phobius"/>
    </source>
</evidence>
<dbReference type="EMBL" id="SJKD01000016">
    <property type="protein sequence ID" value="TCC36709.1"/>
    <property type="molecule type" value="Genomic_DNA"/>
</dbReference>
<keyword evidence="1" id="KW-0812">Transmembrane</keyword>
<feature type="transmembrane region" description="Helical" evidence="1">
    <location>
        <begin position="133"/>
        <end position="151"/>
    </location>
</feature>
<keyword evidence="1" id="KW-1133">Transmembrane helix</keyword>
<dbReference type="SUPFAM" id="SSF103481">
    <property type="entry name" value="Multidrug resistance efflux transporter EmrE"/>
    <property type="match status" value="1"/>
</dbReference>
<dbReference type="Gene3D" id="1.10.3730.20">
    <property type="match status" value="1"/>
</dbReference>
<feature type="transmembrane region" description="Helical" evidence="1">
    <location>
        <begin position="200"/>
        <end position="220"/>
    </location>
</feature>
<feature type="transmembrane region" description="Helical" evidence="1">
    <location>
        <begin position="255"/>
        <end position="274"/>
    </location>
</feature>
<feature type="transmembrane region" description="Helical" evidence="1">
    <location>
        <begin position="73"/>
        <end position="96"/>
    </location>
</feature>
<dbReference type="Proteomes" id="UP000293342">
    <property type="component" value="Unassembled WGS sequence"/>
</dbReference>
<keyword evidence="3" id="KW-1185">Reference proteome</keyword>
<evidence type="ECO:0008006" key="4">
    <source>
        <dbReference type="Google" id="ProtNLM"/>
    </source>
</evidence>
<evidence type="ECO:0000313" key="2">
    <source>
        <dbReference type="EMBL" id="TCC36709.1"/>
    </source>
</evidence>
<dbReference type="PANTHER" id="PTHR40761:SF1">
    <property type="entry name" value="CONSERVED INTEGRAL MEMBRANE ALANINE VALINE AND LEUCINE RICH PROTEIN-RELATED"/>
    <property type="match status" value="1"/>
</dbReference>
<feature type="transmembrane region" description="Helical" evidence="1">
    <location>
        <begin position="6"/>
        <end position="26"/>
    </location>
</feature>
<gene>
    <name evidence="2" type="ORF">E0H75_41355</name>
</gene>
<protein>
    <recommendedName>
        <fullName evidence="4">Integral membrane protein</fullName>
    </recommendedName>
</protein>
<sequence length="295" mass="29986">MIAGLLGAFAAAVCYGVASVLQAVAARRTDTVEGLDPRLAIRLFRSWPYLLGTGLDAFAFLLSIAALRSLPLFVVQSIVASFLAVTAVLGAIFLHMPLARSDWIALLVVLTGLMLVGLSAAEDRTVSVSEAERWGVLVAAVVLGVLAVPLAQIKGASGAAALGALAGLAFGAVAVAARVLPGSIHLDTFVSDLGTLFTDPSIYALLLAGGIALLTYSTALQRGSVTQATAPLVVGETVAPALVGLIMLGDMPRPGWGWVATLGFVLAVGGAIGLSRNGDLAQHEPQRLAGEGADA</sequence>
<dbReference type="PANTHER" id="PTHR40761">
    <property type="entry name" value="CONSERVED INTEGRAL MEMBRANE ALANINE VALINE AND LEUCINE RICH PROTEIN-RELATED"/>
    <property type="match status" value="1"/>
</dbReference>
<organism evidence="2 3">
    <name type="scientific">Kribbella capetownensis</name>
    <dbReference type="NCBI Taxonomy" id="1572659"/>
    <lineage>
        <taxon>Bacteria</taxon>
        <taxon>Bacillati</taxon>
        <taxon>Actinomycetota</taxon>
        <taxon>Actinomycetes</taxon>
        <taxon>Propionibacteriales</taxon>
        <taxon>Kribbellaceae</taxon>
        <taxon>Kribbella</taxon>
    </lineage>
</organism>
<feature type="transmembrane region" description="Helical" evidence="1">
    <location>
        <begin position="103"/>
        <end position="121"/>
    </location>
</feature>
<proteinExistence type="predicted"/>
<keyword evidence="1" id="KW-0472">Membrane</keyword>
<evidence type="ECO:0000313" key="3">
    <source>
        <dbReference type="Proteomes" id="UP000293342"/>
    </source>
</evidence>
<comment type="caution">
    <text evidence="2">The sequence shown here is derived from an EMBL/GenBank/DDBJ whole genome shotgun (WGS) entry which is preliminary data.</text>
</comment>
<dbReference type="OrthoDB" id="3837845at2"/>
<dbReference type="RefSeq" id="WP_131519199.1">
    <property type="nucleotide sequence ID" value="NZ_SJKD01000016.1"/>
</dbReference>
<feature type="transmembrane region" description="Helical" evidence="1">
    <location>
        <begin position="232"/>
        <end position="249"/>
    </location>
</feature>
<reference evidence="2 3" key="1">
    <citation type="submission" date="2019-02" db="EMBL/GenBank/DDBJ databases">
        <title>Kribbella capetownensis sp. nov. and Kribbella speibonae sp. nov., isolated from soil.</title>
        <authorList>
            <person name="Curtis S.M."/>
            <person name="Norton I."/>
            <person name="Everest G.J."/>
            <person name="Meyers P.R."/>
        </authorList>
    </citation>
    <scope>NUCLEOTIDE SEQUENCE [LARGE SCALE GENOMIC DNA]</scope>
    <source>
        <strain evidence="2 3">YM53</strain>
    </source>
</reference>
<feature type="transmembrane region" description="Helical" evidence="1">
    <location>
        <begin position="158"/>
        <end position="180"/>
    </location>
</feature>
<dbReference type="AlphaFoldDB" id="A0A4R0ITY2"/>